<organism evidence="1 2">
    <name type="scientific">Vaccinium darrowii</name>
    <dbReference type="NCBI Taxonomy" id="229202"/>
    <lineage>
        <taxon>Eukaryota</taxon>
        <taxon>Viridiplantae</taxon>
        <taxon>Streptophyta</taxon>
        <taxon>Embryophyta</taxon>
        <taxon>Tracheophyta</taxon>
        <taxon>Spermatophyta</taxon>
        <taxon>Magnoliopsida</taxon>
        <taxon>eudicotyledons</taxon>
        <taxon>Gunneridae</taxon>
        <taxon>Pentapetalae</taxon>
        <taxon>asterids</taxon>
        <taxon>Ericales</taxon>
        <taxon>Ericaceae</taxon>
        <taxon>Vaccinioideae</taxon>
        <taxon>Vaccinieae</taxon>
        <taxon>Vaccinium</taxon>
    </lineage>
</organism>
<gene>
    <name evidence="1" type="ORF">Vadar_009823</name>
</gene>
<keyword evidence="2" id="KW-1185">Reference proteome</keyword>
<sequence length="306" mass="34189">MEGKNNADVFALNAPDLFPPAPPPPPLSVPLIFIPATPVLPLPPPPPLPPLRNLKRSRDSLALDKIDRRGDCQLKILIYGVLLHGVAFLEFLNFKRCNLRQHAVTFGLCGGVVSFVPLAYWVIGFLVGVVMRCMSCCQPPSQCGFISKNDTSWEVPKSGILSKDPDCQSWRNNLDQVCYDCYSCKAGYLRTLKDSWLNESCCQPPSQCGFISKNDTTWEVPKSGILSGDPDCQSWRNNLDQVCYDCNSCKAGYLRTLKDSWLNEARFGLLFCVVIFVGFWIAFWAFRQAPREDKFHQLSGNIASVA</sequence>
<protein>
    <submittedName>
        <fullName evidence="1">Uncharacterized protein</fullName>
    </submittedName>
</protein>
<evidence type="ECO:0000313" key="1">
    <source>
        <dbReference type="EMBL" id="KAH7851323.1"/>
    </source>
</evidence>
<comment type="caution">
    <text evidence="1">The sequence shown here is derived from an EMBL/GenBank/DDBJ whole genome shotgun (WGS) entry which is preliminary data.</text>
</comment>
<accession>A0ACB7YDU5</accession>
<name>A0ACB7YDU5_9ERIC</name>
<dbReference type="Proteomes" id="UP000828048">
    <property type="component" value="Chromosome 8"/>
</dbReference>
<dbReference type="EMBL" id="CM037158">
    <property type="protein sequence ID" value="KAH7851323.1"/>
    <property type="molecule type" value="Genomic_DNA"/>
</dbReference>
<evidence type="ECO:0000313" key="2">
    <source>
        <dbReference type="Proteomes" id="UP000828048"/>
    </source>
</evidence>
<proteinExistence type="predicted"/>
<reference evidence="1 2" key="1">
    <citation type="journal article" date="2021" name="Hortic Res">
        <title>High-quality reference genome and annotation aids understanding of berry development for evergreen blueberry (Vaccinium darrowii).</title>
        <authorList>
            <person name="Yu J."/>
            <person name="Hulse-Kemp A.M."/>
            <person name="Babiker E."/>
            <person name="Staton M."/>
        </authorList>
    </citation>
    <scope>NUCLEOTIDE SEQUENCE [LARGE SCALE GENOMIC DNA]</scope>
    <source>
        <strain evidence="2">cv. NJ 8807/NJ 8810</strain>
        <tissue evidence="1">Young leaf</tissue>
    </source>
</reference>